<name>A0A5B7GMI9_PORTR</name>
<feature type="region of interest" description="Disordered" evidence="1">
    <location>
        <begin position="1"/>
        <end position="20"/>
    </location>
</feature>
<proteinExistence type="predicted"/>
<evidence type="ECO:0000313" key="3">
    <source>
        <dbReference type="Proteomes" id="UP000324222"/>
    </source>
</evidence>
<comment type="caution">
    <text evidence="2">The sequence shown here is derived from an EMBL/GenBank/DDBJ whole genome shotgun (WGS) entry which is preliminary data.</text>
</comment>
<reference evidence="2 3" key="1">
    <citation type="submission" date="2019-05" db="EMBL/GenBank/DDBJ databases">
        <title>Another draft genome of Portunus trituberculatus and its Hox gene families provides insights of decapod evolution.</title>
        <authorList>
            <person name="Jeong J.-H."/>
            <person name="Song I."/>
            <person name="Kim S."/>
            <person name="Choi T."/>
            <person name="Kim D."/>
            <person name="Ryu S."/>
            <person name="Kim W."/>
        </authorList>
    </citation>
    <scope>NUCLEOTIDE SEQUENCE [LARGE SCALE GENOMIC DNA]</scope>
    <source>
        <tissue evidence="2">Muscle</tissue>
    </source>
</reference>
<accession>A0A5B7GMI9</accession>
<dbReference type="AlphaFoldDB" id="A0A5B7GMI9"/>
<dbReference type="Proteomes" id="UP000324222">
    <property type="component" value="Unassembled WGS sequence"/>
</dbReference>
<dbReference type="EMBL" id="VSRR010018504">
    <property type="protein sequence ID" value="MPC61400.1"/>
    <property type="molecule type" value="Genomic_DNA"/>
</dbReference>
<evidence type="ECO:0000256" key="1">
    <source>
        <dbReference type="SAM" id="MobiDB-lite"/>
    </source>
</evidence>
<feature type="compositionally biased region" description="Polar residues" evidence="1">
    <location>
        <begin position="1"/>
        <end position="10"/>
    </location>
</feature>
<gene>
    <name evidence="2" type="ORF">E2C01_055472</name>
</gene>
<organism evidence="2 3">
    <name type="scientific">Portunus trituberculatus</name>
    <name type="common">Swimming crab</name>
    <name type="synonym">Neptunus trituberculatus</name>
    <dbReference type="NCBI Taxonomy" id="210409"/>
    <lineage>
        <taxon>Eukaryota</taxon>
        <taxon>Metazoa</taxon>
        <taxon>Ecdysozoa</taxon>
        <taxon>Arthropoda</taxon>
        <taxon>Crustacea</taxon>
        <taxon>Multicrustacea</taxon>
        <taxon>Malacostraca</taxon>
        <taxon>Eumalacostraca</taxon>
        <taxon>Eucarida</taxon>
        <taxon>Decapoda</taxon>
        <taxon>Pleocyemata</taxon>
        <taxon>Brachyura</taxon>
        <taxon>Eubrachyura</taxon>
        <taxon>Portunoidea</taxon>
        <taxon>Portunidae</taxon>
        <taxon>Portuninae</taxon>
        <taxon>Portunus</taxon>
    </lineage>
</organism>
<keyword evidence="3" id="KW-1185">Reference proteome</keyword>
<protein>
    <submittedName>
        <fullName evidence="2">Uncharacterized protein</fullName>
    </submittedName>
</protein>
<evidence type="ECO:0000313" key="2">
    <source>
        <dbReference type="EMBL" id="MPC61400.1"/>
    </source>
</evidence>
<sequence length="85" mass="9308">MCRKTVSWSSGGLGRREAPRGCRPLRSYWARDGGILDVFRGDWREGLVLLTLSQVHSPPLRPLLLPAGEGRQGSVGRILVLSLLG</sequence>